<dbReference type="Pfam" id="PF02416">
    <property type="entry name" value="TatA_B_E"/>
    <property type="match status" value="1"/>
</dbReference>
<evidence type="ECO:0000256" key="7">
    <source>
        <dbReference type="ARBA" id="ARBA00023010"/>
    </source>
</evidence>
<dbReference type="PATRIC" id="fig|1354791.3.peg.48"/>
<dbReference type="RefSeq" id="WP_025280365.1">
    <property type="nucleotide sequence ID" value="NZ_CP007268.1"/>
</dbReference>
<protein>
    <recommendedName>
        <fullName evidence="9">Sec-independent protein translocase protein TatA</fullName>
    </recommendedName>
</protein>
<keyword evidence="5 9" id="KW-0653">Protein transport</keyword>
<proteinExistence type="inferred from homology"/>
<dbReference type="HOGENOM" id="CLU_086034_5_1_6"/>
<dbReference type="Proteomes" id="UP000019442">
    <property type="component" value="Chromosome"/>
</dbReference>
<evidence type="ECO:0000256" key="5">
    <source>
        <dbReference type="ARBA" id="ARBA00022927"/>
    </source>
</evidence>
<dbReference type="KEGG" id="hhc:M911_01230"/>
<dbReference type="PANTHER" id="PTHR42982">
    <property type="entry name" value="SEC-INDEPENDENT PROTEIN TRANSLOCASE PROTEIN TATA"/>
    <property type="match status" value="1"/>
</dbReference>
<dbReference type="InterPro" id="IPR006312">
    <property type="entry name" value="TatA/E"/>
</dbReference>
<dbReference type="GO" id="GO:0008320">
    <property type="term" value="F:protein transmembrane transporter activity"/>
    <property type="evidence" value="ECO:0007669"/>
    <property type="project" value="UniProtKB-UniRule"/>
</dbReference>
<comment type="subunit">
    <text evidence="9">The Tat system comprises two distinct complexes: a TatABC complex, containing multiple copies of TatA, TatB and TatC subunits, and a separate TatA complex, containing only TatA subunits. Substrates initially bind to the TatABC complex, which probably triggers association of the separate TatA complex to form the active translocon.</text>
</comment>
<evidence type="ECO:0000256" key="8">
    <source>
        <dbReference type="ARBA" id="ARBA00023136"/>
    </source>
</evidence>
<evidence type="ECO:0000313" key="11">
    <source>
        <dbReference type="EMBL" id="AHK78051.1"/>
    </source>
</evidence>
<feature type="compositionally biased region" description="Basic and acidic residues" evidence="10">
    <location>
        <begin position="81"/>
        <end position="92"/>
    </location>
</feature>
<dbReference type="EMBL" id="CP007268">
    <property type="protein sequence ID" value="AHK78051.1"/>
    <property type="molecule type" value="Genomic_DNA"/>
</dbReference>
<dbReference type="PANTHER" id="PTHR42982:SF1">
    <property type="entry name" value="SEC-INDEPENDENT PROTEIN TRANSLOCASE PROTEIN TATA"/>
    <property type="match status" value="1"/>
</dbReference>
<comment type="function">
    <text evidence="9">Part of the twin-arginine translocation (Tat) system that transports large folded proteins containing a characteristic twin-arginine motif in their signal peptide across membranes. TatA could form the protein-conducting channel of the Tat system.</text>
</comment>
<evidence type="ECO:0000256" key="10">
    <source>
        <dbReference type="SAM" id="MobiDB-lite"/>
    </source>
</evidence>
<dbReference type="GO" id="GO:0033281">
    <property type="term" value="C:TAT protein transport complex"/>
    <property type="evidence" value="ECO:0007669"/>
    <property type="project" value="UniProtKB-UniRule"/>
</dbReference>
<comment type="subcellular location">
    <subcellularLocation>
        <location evidence="1 9">Cell membrane</location>
        <topology evidence="1 9">Single-pass membrane protein</topology>
    </subcellularLocation>
</comment>
<dbReference type="GO" id="GO:0043953">
    <property type="term" value="P:protein transport by the Tat complex"/>
    <property type="evidence" value="ECO:0007669"/>
    <property type="project" value="UniProtKB-UniRule"/>
</dbReference>
<comment type="similarity">
    <text evidence="9">Belongs to the TatA/E family.</text>
</comment>
<reference evidence="12" key="2">
    <citation type="submission" date="2014-02" db="EMBL/GenBank/DDBJ databases">
        <title>Draft Genome Sequence of extremely halophilic bacteria Halorhodospira halochloris.</title>
        <authorList>
            <person name="Singh K.S."/>
        </authorList>
    </citation>
    <scope>NUCLEOTIDE SEQUENCE [LARGE SCALE GENOMIC DNA]</scope>
    <source>
        <strain evidence="12">A</strain>
    </source>
</reference>
<gene>
    <name evidence="9" type="primary">tatA</name>
    <name evidence="11" type="ORF">M911_01230</name>
</gene>
<dbReference type="Gene3D" id="1.20.5.3310">
    <property type="match status" value="1"/>
</dbReference>
<feature type="transmembrane region" description="Helical" evidence="9">
    <location>
        <begin position="6"/>
        <end position="24"/>
    </location>
</feature>
<dbReference type="InterPro" id="IPR003369">
    <property type="entry name" value="TatA/B/E"/>
</dbReference>
<name>W8KR46_9GAMM</name>
<evidence type="ECO:0000256" key="1">
    <source>
        <dbReference type="ARBA" id="ARBA00004162"/>
    </source>
</evidence>
<feature type="compositionally biased region" description="Basic and acidic residues" evidence="10">
    <location>
        <begin position="60"/>
        <end position="72"/>
    </location>
</feature>
<reference evidence="11 12" key="1">
    <citation type="journal article" date="2014" name="J Genomics">
        <title>Draft Genome Sequence of the Extremely Halophilic Phototrophic Purple Sulfur Bacterium Halorhodospira halochloris.</title>
        <authorList>
            <person name="Singh K.S."/>
            <person name="Kirksey J."/>
            <person name="Hoff W.D."/>
            <person name="Deole R."/>
        </authorList>
    </citation>
    <scope>NUCLEOTIDE SEQUENCE [LARGE SCALE GENOMIC DNA]</scope>
    <source>
        <strain evidence="11 12">A</strain>
    </source>
</reference>
<organism evidence="11 12">
    <name type="scientific">Ectothiorhodospira haloalkaliphila</name>
    <dbReference type="NCBI Taxonomy" id="421628"/>
    <lineage>
        <taxon>Bacteria</taxon>
        <taxon>Pseudomonadati</taxon>
        <taxon>Pseudomonadota</taxon>
        <taxon>Gammaproteobacteria</taxon>
        <taxon>Chromatiales</taxon>
        <taxon>Ectothiorhodospiraceae</taxon>
        <taxon>Ectothiorhodospira</taxon>
    </lineage>
</organism>
<dbReference type="AlphaFoldDB" id="W8KR46"/>
<accession>W8KR46</accession>
<feature type="region of interest" description="Disordered" evidence="10">
    <location>
        <begin position="41"/>
        <end position="92"/>
    </location>
</feature>
<keyword evidence="4 9" id="KW-0812">Transmembrane</keyword>
<keyword evidence="12" id="KW-1185">Reference proteome</keyword>
<evidence type="ECO:0000256" key="4">
    <source>
        <dbReference type="ARBA" id="ARBA00022692"/>
    </source>
</evidence>
<sequence>MGFGGISIWQLLIILVIVVLLFGTKKLRNMGGDLGSAIKNFRQSVKDGETEGDTTAGKPGEPEEGKPLEDQGGRVFDSQATEEKPKEGERQS</sequence>
<keyword evidence="3 9" id="KW-1003">Cell membrane</keyword>
<keyword evidence="7 9" id="KW-0811">Translocation</keyword>
<dbReference type="NCBIfam" id="TIGR01411">
    <property type="entry name" value="tatAE"/>
    <property type="match status" value="1"/>
</dbReference>
<evidence type="ECO:0000256" key="3">
    <source>
        <dbReference type="ARBA" id="ARBA00022475"/>
    </source>
</evidence>
<evidence type="ECO:0000313" key="12">
    <source>
        <dbReference type="Proteomes" id="UP000019442"/>
    </source>
</evidence>
<keyword evidence="6 9" id="KW-1133">Transmembrane helix</keyword>
<evidence type="ECO:0000256" key="2">
    <source>
        <dbReference type="ARBA" id="ARBA00022448"/>
    </source>
</evidence>
<dbReference type="HAMAP" id="MF_00236">
    <property type="entry name" value="TatA_E"/>
    <property type="match status" value="1"/>
</dbReference>
<dbReference type="OrthoDB" id="7066617at2"/>
<keyword evidence="8 9" id="KW-0472">Membrane</keyword>
<keyword evidence="2 9" id="KW-0813">Transport</keyword>
<evidence type="ECO:0000256" key="9">
    <source>
        <dbReference type="HAMAP-Rule" id="MF_00236"/>
    </source>
</evidence>
<evidence type="ECO:0000256" key="6">
    <source>
        <dbReference type="ARBA" id="ARBA00022989"/>
    </source>
</evidence>